<keyword evidence="4" id="KW-0464">Manganese</keyword>
<feature type="binding site" evidence="4">
    <location>
        <position position="227"/>
    </location>
    <ligand>
        <name>Mn(2+)</name>
        <dbReference type="ChEBI" id="CHEBI:29035"/>
        <label>1</label>
    </ligand>
</feature>
<protein>
    <submittedName>
        <fullName evidence="6">Arginase family protein</fullName>
        <ecNumber evidence="6">3.5.3.11</ecNumber>
    </submittedName>
</protein>
<dbReference type="PROSITE" id="PS51409">
    <property type="entry name" value="ARGINASE_2"/>
    <property type="match status" value="1"/>
</dbReference>
<dbReference type="InterPro" id="IPR023696">
    <property type="entry name" value="Ureohydrolase_dom_sf"/>
</dbReference>
<dbReference type="NCBIfam" id="TIGR01230">
    <property type="entry name" value="agmatinase"/>
    <property type="match status" value="1"/>
</dbReference>
<dbReference type="PANTHER" id="PTHR11358">
    <property type="entry name" value="ARGINASE/AGMATINASE"/>
    <property type="match status" value="1"/>
</dbReference>
<dbReference type="PANTHER" id="PTHR11358:SF26">
    <property type="entry name" value="GUANIDINO ACID HYDROLASE, MITOCHONDRIAL"/>
    <property type="match status" value="1"/>
</dbReference>
<accession>A2CDX1</accession>
<dbReference type="AlphaFoldDB" id="A2CDX1"/>
<dbReference type="PROSITE" id="PS01053">
    <property type="entry name" value="ARGINASE_1"/>
    <property type="match status" value="1"/>
</dbReference>
<comment type="similarity">
    <text evidence="1">Belongs to the arginase family. Agmatinase subfamily.</text>
</comment>
<feature type="binding site" evidence="4">
    <location>
        <position position="142"/>
    </location>
    <ligand>
        <name>Mn(2+)</name>
        <dbReference type="ChEBI" id="CHEBI:29035"/>
        <label>1</label>
    </ligand>
</feature>
<dbReference type="GO" id="GO:0033389">
    <property type="term" value="P:putrescine biosynthetic process from arginine, via agmatine"/>
    <property type="evidence" value="ECO:0007669"/>
    <property type="project" value="TreeGrafter"/>
</dbReference>
<dbReference type="EC" id="3.5.3.11" evidence="6"/>
<evidence type="ECO:0000256" key="1">
    <source>
        <dbReference type="ARBA" id="ARBA00009227"/>
    </source>
</evidence>
<dbReference type="RefSeq" id="WP_011827519.1">
    <property type="nucleotide sequence ID" value="NC_008820.1"/>
</dbReference>
<comment type="cofactor">
    <cofactor evidence="4">
        <name>Mn(2+)</name>
        <dbReference type="ChEBI" id="CHEBI:29035"/>
    </cofactor>
    <text evidence="4">Binds 2 manganese ions per subunit.</text>
</comment>
<dbReference type="Proteomes" id="UP000002274">
    <property type="component" value="Chromosome"/>
</dbReference>
<evidence type="ECO:0000313" key="7">
    <source>
        <dbReference type="Proteomes" id="UP000002274"/>
    </source>
</evidence>
<reference evidence="6 7" key="1">
    <citation type="journal article" date="2007" name="PLoS Genet.">
        <title>Patterns and implications of gene gain and loss in the evolution of Prochlorococcus.</title>
        <authorList>
            <person name="Kettler G.C."/>
            <person name="Martiny A.C."/>
            <person name="Huang K."/>
            <person name="Zucker J."/>
            <person name="Coleman M.L."/>
            <person name="Rodrigue S."/>
            <person name="Chen F."/>
            <person name="Lapidus A."/>
            <person name="Ferriera S."/>
            <person name="Johnson J."/>
            <person name="Steglich C."/>
            <person name="Church G.M."/>
            <person name="Richardson P."/>
            <person name="Chisholm S.W."/>
        </authorList>
    </citation>
    <scope>NUCLEOTIDE SEQUENCE [LARGE SCALE GENOMIC DNA]</scope>
    <source>
        <strain evidence="6 7">MIT 9303</strain>
    </source>
</reference>
<feature type="binding site" evidence="4">
    <location>
        <position position="225"/>
    </location>
    <ligand>
        <name>Mn(2+)</name>
        <dbReference type="ChEBI" id="CHEBI:29035"/>
        <label>1</label>
    </ligand>
</feature>
<proteinExistence type="inferred from homology"/>
<evidence type="ECO:0000256" key="5">
    <source>
        <dbReference type="RuleBase" id="RU003684"/>
    </source>
</evidence>
<dbReference type="PIRSF" id="PIRSF036979">
    <property type="entry name" value="Arginase"/>
    <property type="match status" value="1"/>
</dbReference>
<dbReference type="InterPro" id="IPR005925">
    <property type="entry name" value="Agmatinase-rel"/>
</dbReference>
<feature type="binding site" evidence="4">
    <location>
        <position position="144"/>
    </location>
    <ligand>
        <name>Mn(2+)</name>
        <dbReference type="ChEBI" id="CHEBI:29035"/>
        <label>1</label>
    </ligand>
</feature>
<dbReference type="GO" id="GO:0046872">
    <property type="term" value="F:metal ion binding"/>
    <property type="evidence" value="ECO:0007669"/>
    <property type="project" value="UniProtKB-KW"/>
</dbReference>
<dbReference type="BioCyc" id="PMAR59922:G1G80-2591-MONOMER"/>
<organism evidence="6 7">
    <name type="scientific">Prochlorococcus marinus (strain MIT 9303)</name>
    <dbReference type="NCBI Taxonomy" id="59922"/>
    <lineage>
        <taxon>Bacteria</taxon>
        <taxon>Bacillati</taxon>
        <taxon>Cyanobacteriota</taxon>
        <taxon>Cyanophyceae</taxon>
        <taxon>Synechococcales</taxon>
        <taxon>Prochlorococcaceae</taxon>
        <taxon>Prochlorococcus</taxon>
    </lineage>
</organism>
<dbReference type="SUPFAM" id="SSF52768">
    <property type="entry name" value="Arginase/deacetylase"/>
    <property type="match status" value="1"/>
</dbReference>
<feature type="binding site" evidence="4">
    <location>
        <position position="119"/>
    </location>
    <ligand>
        <name>Mn(2+)</name>
        <dbReference type="ChEBI" id="CHEBI:29035"/>
        <label>1</label>
    </ligand>
</feature>
<dbReference type="Gene3D" id="3.40.800.10">
    <property type="entry name" value="Ureohydrolase domain"/>
    <property type="match status" value="1"/>
</dbReference>
<dbReference type="InterPro" id="IPR020855">
    <property type="entry name" value="Ureohydrolase_Mn_BS"/>
</dbReference>
<keyword evidence="3 5" id="KW-0378">Hydrolase</keyword>
<dbReference type="CDD" id="cd11593">
    <property type="entry name" value="Agmatinase-like_2"/>
    <property type="match status" value="1"/>
</dbReference>
<name>A2CDX1_PROM3</name>
<evidence type="ECO:0000313" key="6">
    <source>
        <dbReference type="EMBL" id="ABM79681.1"/>
    </source>
</evidence>
<evidence type="ECO:0000256" key="4">
    <source>
        <dbReference type="PIRSR" id="PIRSR036979-1"/>
    </source>
</evidence>
<dbReference type="EMBL" id="CP000554">
    <property type="protein sequence ID" value="ABM79681.1"/>
    <property type="molecule type" value="Genomic_DNA"/>
</dbReference>
<sequence length="304" mass="32714">MTQNTTTTQARFDSEGAIFMAARRDPTGCNVGLFGVPYDGTSSFRPGSRFGPAAIRDVSNGLETYCPQLDLDLEEIAFTDLGALDIPFGDPKPVVEAVKKATQNVLQMGLRPLMLGGEHSISSGAVAAITESHSDLVLLQLDAHADLRQEYLGARHSHACAMRRCLEVLPSAQLLQLAIRSGTRAEFQELHDQQRLVNHNPGQAATDLAKALAPHQGKPLYLTVDLDWFDPSVLPGTGTPEPGGFLWRDFAAVVDVIRHHQLVGADVVELAPQLDPSGMSSVLGAKVTRSLLMLLSLCATSEQN</sequence>
<dbReference type="KEGG" id="pmf:P9303_29511"/>
<dbReference type="GO" id="GO:0008783">
    <property type="term" value="F:agmatinase activity"/>
    <property type="evidence" value="ECO:0007669"/>
    <property type="project" value="UniProtKB-EC"/>
</dbReference>
<evidence type="ECO:0000256" key="2">
    <source>
        <dbReference type="ARBA" id="ARBA00022723"/>
    </source>
</evidence>
<keyword evidence="2 4" id="KW-0479">Metal-binding</keyword>
<feature type="binding site" evidence="4">
    <location>
        <position position="146"/>
    </location>
    <ligand>
        <name>Mn(2+)</name>
        <dbReference type="ChEBI" id="CHEBI:29035"/>
        <label>1</label>
    </ligand>
</feature>
<dbReference type="STRING" id="59922.P9303_29511"/>
<dbReference type="InterPro" id="IPR006035">
    <property type="entry name" value="Ureohydrolase"/>
</dbReference>
<evidence type="ECO:0000256" key="3">
    <source>
        <dbReference type="ARBA" id="ARBA00022801"/>
    </source>
</evidence>
<gene>
    <name evidence="6" type="primary">speB</name>
    <name evidence="6" type="ordered locus">P9303_29511</name>
</gene>
<dbReference type="Pfam" id="PF00491">
    <property type="entry name" value="Arginase"/>
    <property type="match status" value="1"/>
</dbReference>
<dbReference type="HOGENOM" id="CLU_039478_0_2_3"/>